<dbReference type="InterPro" id="IPR021109">
    <property type="entry name" value="Peptidase_aspartic_dom_sf"/>
</dbReference>
<dbReference type="Gene3D" id="2.30.42.10">
    <property type="match status" value="1"/>
</dbReference>
<keyword evidence="4" id="KW-1185">Reference proteome</keyword>
<proteinExistence type="predicted"/>
<organism evidence="3 4">
    <name type="scientific">Salinimicrobium sediminis</name>
    <dbReference type="NCBI Taxonomy" id="1343891"/>
    <lineage>
        <taxon>Bacteria</taxon>
        <taxon>Pseudomonadati</taxon>
        <taxon>Bacteroidota</taxon>
        <taxon>Flavobacteriia</taxon>
        <taxon>Flavobacteriales</taxon>
        <taxon>Flavobacteriaceae</taxon>
        <taxon>Salinimicrobium</taxon>
    </lineage>
</organism>
<dbReference type="Proteomes" id="UP000219193">
    <property type="component" value="Unassembled WGS sequence"/>
</dbReference>
<dbReference type="RefSeq" id="WP_097056664.1">
    <property type="nucleotide sequence ID" value="NZ_OCMF01000003.1"/>
</dbReference>
<protein>
    <submittedName>
        <fullName evidence="3">PDZ domain-containing protein</fullName>
    </submittedName>
</protein>
<dbReference type="GO" id="GO:0006508">
    <property type="term" value="P:proteolysis"/>
    <property type="evidence" value="ECO:0007669"/>
    <property type="project" value="InterPro"/>
</dbReference>
<dbReference type="Gene3D" id="2.40.70.10">
    <property type="entry name" value="Acid Proteases"/>
    <property type="match status" value="1"/>
</dbReference>
<evidence type="ECO:0000313" key="3">
    <source>
        <dbReference type="EMBL" id="SOC80887.1"/>
    </source>
</evidence>
<dbReference type="OrthoDB" id="3521766at2"/>
<evidence type="ECO:0000256" key="1">
    <source>
        <dbReference type="ARBA" id="ARBA00022801"/>
    </source>
</evidence>
<dbReference type="InterPro" id="IPR001995">
    <property type="entry name" value="Peptidase_A2_cat"/>
</dbReference>
<sequence length="436" mass="50043">MLKLKLLILLIFAGIGINYSQENFTIKNSKKSTRLKFELVNNLIIVPVELNGLQLSFLVDTGVKTTVLLNMTEEDTTQLNPFEKIQLRGLGGEDLIQAFRSRNNRLKMGKVENKNLDVFVIYDDNINFSPRLGVPVHGIIGYDLFKDFVVEINYPRRFLRLHDRKRFRKKLRGYDKLPLQFYQDKPYVTTRLEIDNKPAIATLLLDNGLSDAVWLFPDSTNIFVPERSYPDFLGLGLSGDVTGQRARITSMQLGENTLQKVTASFPDSLSIEGLQTYHARNGSIGSEIMRRFNIVFDYNSSAMYLQPNKWFEQEFHYDMSGIVLEHSGFTVVESLHRIPKKTNEEEDNILIMEPAFYKKFELKPAFEIARLRKNSPALLSGLQVGDKVTKVNGRNAYKMNLNDFVSLFSSEEGKNIKIEVLRNGQKLTFSFELKEP</sequence>
<dbReference type="SMART" id="SM00228">
    <property type="entry name" value="PDZ"/>
    <property type="match status" value="1"/>
</dbReference>
<dbReference type="SUPFAM" id="SSF50630">
    <property type="entry name" value="Acid proteases"/>
    <property type="match status" value="1"/>
</dbReference>
<accession>A0A285X6B1</accession>
<evidence type="ECO:0000313" key="4">
    <source>
        <dbReference type="Proteomes" id="UP000219193"/>
    </source>
</evidence>
<dbReference type="EMBL" id="OCMF01000003">
    <property type="protein sequence ID" value="SOC80887.1"/>
    <property type="molecule type" value="Genomic_DNA"/>
</dbReference>
<dbReference type="AlphaFoldDB" id="A0A285X6B1"/>
<dbReference type="InterPro" id="IPR034122">
    <property type="entry name" value="Retropepsin-like_bacterial"/>
</dbReference>
<dbReference type="PROSITE" id="PS50175">
    <property type="entry name" value="ASP_PROT_RETROV"/>
    <property type="match status" value="1"/>
</dbReference>
<dbReference type="InterPro" id="IPR041489">
    <property type="entry name" value="PDZ_6"/>
</dbReference>
<name>A0A285X6B1_9FLAO</name>
<reference evidence="4" key="1">
    <citation type="submission" date="2017-09" db="EMBL/GenBank/DDBJ databases">
        <authorList>
            <person name="Varghese N."/>
            <person name="Submissions S."/>
        </authorList>
    </citation>
    <scope>NUCLEOTIDE SEQUENCE [LARGE SCALE GENOMIC DNA]</scope>
    <source>
        <strain evidence="4">CGMCC 1.12641</strain>
    </source>
</reference>
<dbReference type="SUPFAM" id="SSF50156">
    <property type="entry name" value="PDZ domain-like"/>
    <property type="match status" value="1"/>
</dbReference>
<dbReference type="InterPro" id="IPR036034">
    <property type="entry name" value="PDZ_sf"/>
</dbReference>
<dbReference type="CDD" id="cd05483">
    <property type="entry name" value="retropepsin_like_bacteria"/>
    <property type="match status" value="1"/>
</dbReference>
<dbReference type="GO" id="GO:0004190">
    <property type="term" value="F:aspartic-type endopeptidase activity"/>
    <property type="evidence" value="ECO:0007669"/>
    <property type="project" value="InterPro"/>
</dbReference>
<dbReference type="Pfam" id="PF13650">
    <property type="entry name" value="Asp_protease_2"/>
    <property type="match status" value="1"/>
</dbReference>
<feature type="domain" description="Peptidase A2" evidence="2">
    <location>
        <begin position="55"/>
        <end position="92"/>
    </location>
</feature>
<keyword evidence="1" id="KW-0378">Hydrolase</keyword>
<evidence type="ECO:0000259" key="2">
    <source>
        <dbReference type="PROSITE" id="PS50175"/>
    </source>
</evidence>
<dbReference type="InterPro" id="IPR001478">
    <property type="entry name" value="PDZ"/>
</dbReference>
<gene>
    <name evidence="3" type="ORF">SAMN06296241_2450</name>
</gene>
<dbReference type="Pfam" id="PF17820">
    <property type="entry name" value="PDZ_6"/>
    <property type="match status" value="1"/>
</dbReference>